<evidence type="ECO:0000313" key="1">
    <source>
        <dbReference type="Proteomes" id="UP000887566"/>
    </source>
</evidence>
<evidence type="ECO:0000313" key="2">
    <source>
        <dbReference type="WBParaSite" id="PSAMB.scaffold11872size3082.g34470.t1"/>
    </source>
</evidence>
<protein>
    <submittedName>
        <fullName evidence="2 3">Uncharacterized protein</fullName>
    </submittedName>
</protein>
<evidence type="ECO:0000313" key="3">
    <source>
        <dbReference type="WBParaSite" id="PSAMB.scaffold12068size2970.g34614.t1"/>
    </source>
</evidence>
<dbReference type="WBParaSite" id="PSAMB.scaffold11872size3082.g34470.t1">
    <property type="protein sequence ID" value="PSAMB.scaffold11872size3082.g34470.t1"/>
    <property type="gene ID" value="PSAMB.scaffold11872size3082.g34470"/>
</dbReference>
<proteinExistence type="predicted"/>
<dbReference type="Proteomes" id="UP000887566">
    <property type="component" value="Unplaced"/>
</dbReference>
<keyword evidence="1" id="KW-1185">Reference proteome</keyword>
<dbReference type="WBParaSite" id="PSAMB.scaffold12068size2970.g34614.t1">
    <property type="protein sequence ID" value="PSAMB.scaffold12068size2970.g34614.t1"/>
    <property type="gene ID" value="PSAMB.scaffold12068size2970.g34614"/>
</dbReference>
<sequence length="132" mass="15287">MEVGRNIGDAVVVSKSAFVNGVCLTMDAVTKTMNFFEFVVDRYFNTEAPVARVRAGRKPTVIPSSRRRLTFSLDHEEEKYEDRDETCKERFGKMQRKISVCIKRQPKSLTTHFVHQACDDFKLLMVCCFFFT</sequence>
<dbReference type="AlphaFoldDB" id="A0A914UR51"/>
<name>A0A914UR51_9BILA</name>
<reference evidence="2 3" key="1">
    <citation type="submission" date="2022-11" db="UniProtKB">
        <authorList>
            <consortium name="WormBaseParasite"/>
        </authorList>
    </citation>
    <scope>IDENTIFICATION</scope>
</reference>
<accession>A0A914UR51</accession>
<organism evidence="1 2">
    <name type="scientific">Plectus sambesii</name>
    <dbReference type="NCBI Taxonomy" id="2011161"/>
    <lineage>
        <taxon>Eukaryota</taxon>
        <taxon>Metazoa</taxon>
        <taxon>Ecdysozoa</taxon>
        <taxon>Nematoda</taxon>
        <taxon>Chromadorea</taxon>
        <taxon>Plectida</taxon>
        <taxon>Plectina</taxon>
        <taxon>Plectoidea</taxon>
        <taxon>Plectidae</taxon>
        <taxon>Plectus</taxon>
    </lineage>
</organism>